<proteinExistence type="predicted"/>
<keyword evidence="1" id="KW-0472">Membrane</keyword>
<gene>
    <name evidence="2" type="ORF">HA254_01680</name>
</gene>
<dbReference type="Proteomes" id="UP000565078">
    <property type="component" value="Unassembled WGS sequence"/>
</dbReference>
<dbReference type="PROSITE" id="PS51257">
    <property type="entry name" value="PROKAR_LIPOPROTEIN"/>
    <property type="match status" value="1"/>
</dbReference>
<dbReference type="EMBL" id="DUGC01000031">
    <property type="protein sequence ID" value="HIH09358.1"/>
    <property type="molecule type" value="Genomic_DNA"/>
</dbReference>
<comment type="caution">
    <text evidence="2">The sequence shown here is derived from an EMBL/GenBank/DDBJ whole genome shotgun (WGS) entry which is preliminary data.</text>
</comment>
<reference evidence="3" key="1">
    <citation type="journal article" date="2020" name="bioRxiv">
        <title>A rank-normalized archaeal taxonomy based on genome phylogeny resolves widespread incomplete and uneven classifications.</title>
        <authorList>
            <person name="Rinke C."/>
            <person name="Chuvochina M."/>
            <person name="Mussig A.J."/>
            <person name="Chaumeil P.-A."/>
            <person name="Waite D.W."/>
            <person name="Whitman W.B."/>
            <person name="Parks D.H."/>
            <person name="Hugenholtz P."/>
        </authorList>
    </citation>
    <scope>NUCLEOTIDE SEQUENCE [LARGE SCALE GENOMIC DNA]</scope>
</reference>
<evidence type="ECO:0008006" key="4">
    <source>
        <dbReference type="Google" id="ProtNLM"/>
    </source>
</evidence>
<organism evidence="2 3">
    <name type="scientific">Candidatus Iainarchaeum sp</name>
    <dbReference type="NCBI Taxonomy" id="3101447"/>
    <lineage>
        <taxon>Archaea</taxon>
        <taxon>Candidatus Iainarchaeota</taxon>
        <taxon>Candidatus Iainarchaeia</taxon>
        <taxon>Candidatus Iainarchaeales</taxon>
        <taxon>Candidatus Iainarchaeaceae</taxon>
        <taxon>Candidatus Iainarchaeum</taxon>
    </lineage>
</organism>
<keyword evidence="1" id="KW-0812">Transmembrane</keyword>
<evidence type="ECO:0000313" key="2">
    <source>
        <dbReference type="EMBL" id="HIH09358.1"/>
    </source>
</evidence>
<sequence>MDEGIKKNMLHLVILLILVIALLGVLMLTGLLACSSVPGGCDAYYFMKAALNPQRPTGPMILVVYGDSGMGNPDALLSVLNERDILNAQARSMHIDKITQGNIRDFDLVIVEHAKKICTSKLRLFQYYVSSGGRLVWTADSGTELCGGDYTGGRTSETDRLLLESERKENGKPIPIGPWARRDANFQVSFDEFLGVNYRGNYCEFARCNPKEMSGTIEIVNSEHKLSYGLSPSIPYYGDFAVVERSKDEETRLVATIDYGTSLLGKASGQPWLEGGKTYNFGKDLPFIVSTQVGERVAYYAVPLESFVIGQPGKNKALLEQMYQGMLYK</sequence>
<accession>A0A7J4IUZ2</accession>
<evidence type="ECO:0000256" key="1">
    <source>
        <dbReference type="SAM" id="Phobius"/>
    </source>
</evidence>
<evidence type="ECO:0000313" key="3">
    <source>
        <dbReference type="Proteomes" id="UP000565078"/>
    </source>
</evidence>
<keyword evidence="1" id="KW-1133">Transmembrane helix</keyword>
<protein>
    <recommendedName>
        <fullName evidence="4">ThuA domain-containing protein</fullName>
    </recommendedName>
</protein>
<feature type="transmembrane region" description="Helical" evidence="1">
    <location>
        <begin position="12"/>
        <end position="33"/>
    </location>
</feature>
<name>A0A7J4IUZ2_9ARCH</name>
<dbReference type="AlphaFoldDB" id="A0A7J4IUZ2"/>